<evidence type="ECO:0000313" key="3">
    <source>
        <dbReference type="Proteomes" id="UP001231189"/>
    </source>
</evidence>
<protein>
    <submittedName>
        <fullName evidence="2">Uncharacterized protein</fullName>
    </submittedName>
</protein>
<keyword evidence="3" id="KW-1185">Reference proteome</keyword>
<dbReference type="EMBL" id="JAUUTY010000003">
    <property type="protein sequence ID" value="KAK1667334.1"/>
    <property type="molecule type" value="Genomic_DNA"/>
</dbReference>
<evidence type="ECO:0000313" key="2">
    <source>
        <dbReference type="EMBL" id="KAK1667334.1"/>
    </source>
</evidence>
<dbReference type="Proteomes" id="UP001231189">
    <property type="component" value="Unassembled WGS sequence"/>
</dbReference>
<reference evidence="2" key="1">
    <citation type="submission" date="2023-07" db="EMBL/GenBank/DDBJ databases">
        <title>A chromosome-level genome assembly of Lolium multiflorum.</title>
        <authorList>
            <person name="Chen Y."/>
            <person name="Copetti D."/>
            <person name="Kolliker R."/>
            <person name="Studer B."/>
        </authorList>
    </citation>
    <scope>NUCLEOTIDE SEQUENCE</scope>
    <source>
        <strain evidence="2">02402/16</strain>
        <tissue evidence="2">Leaf</tissue>
    </source>
</reference>
<feature type="region of interest" description="Disordered" evidence="1">
    <location>
        <begin position="41"/>
        <end position="71"/>
    </location>
</feature>
<dbReference type="CDD" id="cd00303">
    <property type="entry name" value="retropepsin_like"/>
    <property type="match status" value="1"/>
</dbReference>
<proteinExistence type="predicted"/>
<evidence type="ECO:0000256" key="1">
    <source>
        <dbReference type="SAM" id="MobiDB-lite"/>
    </source>
</evidence>
<name>A0AAD8T0V4_LOLMU</name>
<accession>A0AAD8T0V4</accession>
<organism evidence="2 3">
    <name type="scientific">Lolium multiflorum</name>
    <name type="common">Italian ryegrass</name>
    <name type="synonym">Lolium perenne subsp. multiflorum</name>
    <dbReference type="NCBI Taxonomy" id="4521"/>
    <lineage>
        <taxon>Eukaryota</taxon>
        <taxon>Viridiplantae</taxon>
        <taxon>Streptophyta</taxon>
        <taxon>Embryophyta</taxon>
        <taxon>Tracheophyta</taxon>
        <taxon>Spermatophyta</taxon>
        <taxon>Magnoliopsida</taxon>
        <taxon>Liliopsida</taxon>
        <taxon>Poales</taxon>
        <taxon>Poaceae</taxon>
        <taxon>BOP clade</taxon>
        <taxon>Pooideae</taxon>
        <taxon>Poodae</taxon>
        <taxon>Poeae</taxon>
        <taxon>Poeae Chloroplast Group 2 (Poeae type)</taxon>
        <taxon>Loliodinae</taxon>
        <taxon>Loliinae</taxon>
        <taxon>Lolium</taxon>
    </lineage>
</organism>
<sequence length="164" mass="17392">MAALTSDLQGVKVQIGQDLDVVRTTLSTEVANLTAAIAGIPRPDPTALAQDPSTSRARESDGTTAGLDGHRWTHNSRGMALGTTMPPPGGAAVNVVVTAPKTMKLQVSIQDQQFLFLVDSGNSTCFIDTQKAKELTGAQFKDDFKVLDLGSYDGIIGLDWLAKY</sequence>
<dbReference type="AlphaFoldDB" id="A0AAD8T0V4"/>
<gene>
    <name evidence="2" type="ORF">QYE76_055493</name>
</gene>
<comment type="caution">
    <text evidence="2">The sequence shown here is derived from an EMBL/GenBank/DDBJ whole genome shotgun (WGS) entry which is preliminary data.</text>
</comment>